<dbReference type="RefSeq" id="XP_042916227.1">
    <property type="nucleotide sequence ID" value="XM_043071360.1"/>
</dbReference>
<feature type="transmembrane region" description="Helical" evidence="2">
    <location>
        <begin position="12"/>
        <end position="35"/>
    </location>
</feature>
<keyword evidence="2" id="KW-0472">Membrane</keyword>
<protein>
    <submittedName>
        <fullName evidence="3">Uncharacterized protein</fullName>
    </submittedName>
</protein>
<evidence type="ECO:0000256" key="2">
    <source>
        <dbReference type="SAM" id="Phobius"/>
    </source>
</evidence>
<dbReference type="InParanoid" id="A0A2K3CVX3"/>
<dbReference type="Gramene" id="PNW72426">
    <property type="protein sequence ID" value="PNW72426"/>
    <property type="gene ID" value="CHLRE_16g678549v5"/>
</dbReference>
<evidence type="ECO:0000313" key="3">
    <source>
        <dbReference type="EMBL" id="PNW72426.1"/>
    </source>
</evidence>
<sequence length="350" mass="35350">MVPRWALLDVQFASAISGALAFAGWLIWVVSAEVARRRTHDTVSVFGVELRHDPWPLWAHVPASVLLLPLLALLLRSAGWRARIQQRVSAGGVPFLPDQPPGAGTGDPSPRAYFTTTASSAAAGWALHALLVAALVTTGVWAAALGGVHAAAKVVQQPWQASSLASVHAWAQAEQGGAAAAAEGTSAAAAGADEGAVAAAAVDKGSGWGPDWPGGACPPSCVDLSVFKAYLGDDTCCCNAIGGVFAAEPHAAAALQALIPALVGLALLWAALSWLLLAAAAQFAHSESELLTITPAAAAAASAAGEPGNLPPVQVVANWLERHVFRKAAATGRGGRRGGGASTDPLLGNA</sequence>
<name>A0A2K3CVX3_CHLRE</name>
<accession>A0A2K3CVX3</accession>
<proteinExistence type="predicted"/>
<gene>
    <name evidence="3" type="ORF">CHLRE_16g678549v5</name>
</gene>
<dbReference type="OrthoDB" id="546164at2759"/>
<dbReference type="GeneID" id="66056694"/>
<organism evidence="3 4">
    <name type="scientific">Chlamydomonas reinhardtii</name>
    <name type="common">Chlamydomonas smithii</name>
    <dbReference type="NCBI Taxonomy" id="3055"/>
    <lineage>
        <taxon>Eukaryota</taxon>
        <taxon>Viridiplantae</taxon>
        <taxon>Chlorophyta</taxon>
        <taxon>core chlorophytes</taxon>
        <taxon>Chlorophyceae</taxon>
        <taxon>CS clade</taxon>
        <taxon>Chlamydomonadales</taxon>
        <taxon>Chlamydomonadaceae</taxon>
        <taxon>Chlamydomonas</taxon>
    </lineage>
</organism>
<dbReference type="AlphaFoldDB" id="A0A2K3CVX3"/>
<evidence type="ECO:0000256" key="1">
    <source>
        <dbReference type="SAM" id="MobiDB-lite"/>
    </source>
</evidence>
<feature type="region of interest" description="Disordered" evidence="1">
    <location>
        <begin position="330"/>
        <end position="350"/>
    </location>
</feature>
<reference evidence="3 4" key="1">
    <citation type="journal article" date="2007" name="Science">
        <title>The Chlamydomonas genome reveals the evolution of key animal and plant functions.</title>
        <authorList>
            <person name="Merchant S.S."/>
            <person name="Prochnik S.E."/>
            <person name="Vallon O."/>
            <person name="Harris E.H."/>
            <person name="Karpowicz S.J."/>
            <person name="Witman G.B."/>
            <person name="Terry A."/>
            <person name="Salamov A."/>
            <person name="Fritz-Laylin L.K."/>
            <person name="Marechal-Drouard L."/>
            <person name="Marshall W.F."/>
            <person name="Qu L.H."/>
            <person name="Nelson D.R."/>
            <person name="Sanderfoot A.A."/>
            <person name="Spalding M.H."/>
            <person name="Kapitonov V.V."/>
            <person name="Ren Q."/>
            <person name="Ferris P."/>
            <person name="Lindquist E."/>
            <person name="Shapiro H."/>
            <person name="Lucas S.M."/>
            <person name="Grimwood J."/>
            <person name="Schmutz J."/>
            <person name="Cardol P."/>
            <person name="Cerutti H."/>
            <person name="Chanfreau G."/>
            <person name="Chen C.L."/>
            <person name="Cognat V."/>
            <person name="Croft M.T."/>
            <person name="Dent R."/>
            <person name="Dutcher S."/>
            <person name="Fernandez E."/>
            <person name="Fukuzawa H."/>
            <person name="Gonzalez-Ballester D."/>
            <person name="Gonzalez-Halphen D."/>
            <person name="Hallmann A."/>
            <person name="Hanikenne M."/>
            <person name="Hippler M."/>
            <person name="Inwood W."/>
            <person name="Jabbari K."/>
            <person name="Kalanon M."/>
            <person name="Kuras R."/>
            <person name="Lefebvre P.A."/>
            <person name="Lemaire S.D."/>
            <person name="Lobanov A.V."/>
            <person name="Lohr M."/>
            <person name="Manuell A."/>
            <person name="Meier I."/>
            <person name="Mets L."/>
            <person name="Mittag M."/>
            <person name="Mittelmeier T."/>
            <person name="Moroney J.V."/>
            <person name="Moseley J."/>
            <person name="Napoli C."/>
            <person name="Nedelcu A.M."/>
            <person name="Niyogi K."/>
            <person name="Novoselov S.V."/>
            <person name="Paulsen I.T."/>
            <person name="Pazour G."/>
            <person name="Purton S."/>
            <person name="Ral J.P."/>
            <person name="Riano-Pachon D.M."/>
            <person name="Riekhof W."/>
            <person name="Rymarquis L."/>
            <person name="Schroda M."/>
            <person name="Stern D."/>
            <person name="Umen J."/>
            <person name="Willows R."/>
            <person name="Wilson N."/>
            <person name="Zimmer S.L."/>
            <person name="Allmer J."/>
            <person name="Balk J."/>
            <person name="Bisova K."/>
            <person name="Chen C.J."/>
            <person name="Elias M."/>
            <person name="Gendler K."/>
            <person name="Hauser C."/>
            <person name="Lamb M.R."/>
            <person name="Ledford H."/>
            <person name="Long J.C."/>
            <person name="Minagawa J."/>
            <person name="Page M.D."/>
            <person name="Pan J."/>
            <person name="Pootakham W."/>
            <person name="Roje S."/>
            <person name="Rose A."/>
            <person name="Stahlberg E."/>
            <person name="Terauchi A.M."/>
            <person name="Yang P."/>
            <person name="Ball S."/>
            <person name="Bowler C."/>
            <person name="Dieckmann C.L."/>
            <person name="Gladyshev V.N."/>
            <person name="Green P."/>
            <person name="Jorgensen R."/>
            <person name="Mayfield S."/>
            <person name="Mueller-Roeber B."/>
            <person name="Rajamani S."/>
            <person name="Sayre R.T."/>
            <person name="Brokstein P."/>
            <person name="Dubchak I."/>
            <person name="Goodstein D."/>
            <person name="Hornick L."/>
            <person name="Huang Y.W."/>
            <person name="Jhaveri J."/>
            <person name="Luo Y."/>
            <person name="Martinez D."/>
            <person name="Ngau W.C."/>
            <person name="Otillar B."/>
            <person name="Poliakov A."/>
            <person name="Porter A."/>
            <person name="Szajkowski L."/>
            <person name="Werner G."/>
            <person name="Zhou K."/>
            <person name="Grigoriev I.V."/>
            <person name="Rokhsar D.S."/>
            <person name="Grossman A.R."/>
        </authorList>
    </citation>
    <scope>NUCLEOTIDE SEQUENCE [LARGE SCALE GENOMIC DNA]</scope>
    <source>
        <strain evidence="4">CC-503</strain>
    </source>
</reference>
<dbReference type="EMBL" id="CM008977">
    <property type="protein sequence ID" value="PNW72426.1"/>
    <property type="molecule type" value="Genomic_DNA"/>
</dbReference>
<dbReference type="Proteomes" id="UP000006906">
    <property type="component" value="Chromosome 16"/>
</dbReference>
<dbReference type="KEGG" id="cre:CHLRE_16g678549v5"/>
<feature type="transmembrane region" description="Helical" evidence="2">
    <location>
        <begin position="257"/>
        <end position="281"/>
    </location>
</feature>
<keyword evidence="2" id="KW-1133">Transmembrane helix</keyword>
<evidence type="ECO:0000313" key="4">
    <source>
        <dbReference type="Proteomes" id="UP000006906"/>
    </source>
</evidence>
<keyword evidence="2" id="KW-0812">Transmembrane</keyword>
<keyword evidence="4" id="KW-1185">Reference proteome</keyword>